<name>A0A164RMM1_9CRUS</name>
<evidence type="ECO:0000259" key="2">
    <source>
        <dbReference type="PROSITE" id="PS50200"/>
    </source>
</evidence>
<dbReference type="InterPro" id="IPR000159">
    <property type="entry name" value="RA_dom"/>
</dbReference>
<comment type="caution">
    <text evidence="3">The sequence shown here is derived from an EMBL/GenBank/DDBJ whole genome shotgun (WGS) entry which is preliminary data.</text>
</comment>
<feature type="compositionally biased region" description="Low complexity" evidence="1">
    <location>
        <begin position="31"/>
        <end position="63"/>
    </location>
</feature>
<dbReference type="PANTHER" id="PTHR21298">
    <property type="entry name" value="GH01721P"/>
    <property type="match status" value="1"/>
</dbReference>
<dbReference type="EMBL" id="LRGB01002190">
    <property type="protein sequence ID" value="KZS08785.1"/>
    <property type="molecule type" value="Genomic_DNA"/>
</dbReference>
<evidence type="ECO:0000256" key="1">
    <source>
        <dbReference type="SAM" id="MobiDB-lite"/>
    </source>
</evidence>
<dbReference type="PROSITE" id="PS50200">
    <property type="entry name" value="RA"/>
    <property type="match status" value="2"/>
</dbReference>
<feature type="domain" description="Ras-associating" evidence="2">
    <location>
        <begin position="171"/>
        <end position="290"/>
    </location>
</feature>
<protein>
    <recommendedName>
        <fullName evidence="2">Ras-associating domain-containing protein</fullName>
    </recommendedName>
</protein>
<dbReference type="Pfam" id="PF00788">
    <property type="entry name" value="RA"/>
    <property type="match status" value="2"/>
</dbReference>
<dbReference type="SUPFAM" id="SSF54236">
    <property type="entry name" value="Ubiquitin-like"/>
    <property type="match status" value="2"/>
</dbReference>
<dbReference type="GO" id="GO:0007165">
    <property type="term" value="P:signal transduction"/>
    <property type="evidence" value="ECO:0007669"/>
    <property type="project" value="InterPro"/>
</dbReference>
<dbReference type="OrthoDB" id="3908708at2759"/>
<dbReference type="AlphaFoldDB" id="A0A164RMM1"/>
<reference evidence="3 4" key="1">
    <citation type="submission" date="2016-03" db="EMBL/GenBank/DDBJ databases">
        <title>EvidentialGene: Evidence-directed Construction of Genes on Genomes.</title>
        <authorList>
            <person name="Gilbert D.G."/>
            <person name="Choi J.-H."/>
            <person name="Mockaitis K."/>
            <person name="Colbourne J."/>
            <person name="Pfrender M."/>
        </authorList>
    </citation>
    <scope>NUCLEOTIDE SEQUENCE [LARGE SCALE GENOMIC DNA]</scope>
    <source>
        <strain evidence="3 4">Xinb3</strain>
        <tissue evidence="3">Complete organism</tissue>
    </source>
</reference>
<feature type="region of interest" description="Disordered" evidence="1">
    <location>
        <begin position="308"/>
        <end position="331"/>
    </location>
</feature>
<evidence type="ECO:0000313" key="3">
    <source>
        <dbReference type="EMBL" id="KZS08785.1"/>
    </source>
</evidence>
<keyword evidence="4" id="KW-1185">Reference proteome</keyword>
<proteinExistence type="predicted"/>
<feature type="compositionally biased region" description="Low complexity" evidence="1">
    <location>
        <begin position="308"/>
        <end position="324"/>
    </location>
</feature>
<dbReference type="CDD" id="cd17043">
    <property type="entry name" value="RA"/>
    <property type="match status" value="1"/>
</dbReference>
<dbReference type="GO" id="GO:0045742">
    <property type="term" value="P:positive regulation of epidermal growth factor receptor signaling pathway"/>
    <property type="evidence" value="ECO:0007669"/>
    <property type="project" value="TreeGrafter"/>
</dbReference>
<feature type="region of interest" description="Disordered" evidence="1">
    <location>
        <begin position="13"/>
        <end position="73"/>
    </location>
</feature>
<dbReference type="SMART" id="SM00314">
    <property type="entry name" value="RA"/>
    <property type="match status" value="2"/>
</dbReference>
<dbReference type="PANTHER" id="PTHR21298:SF2">
    <property type="entry name" value="GH01721P"/>
    <property type="match status" value="1"/>
</dbReference>
<gene>
    <name evidence="3" type="ORF">APZ42_027473</name>
</gene>
<dbReference type="Proteomes" id="UP000076858">
    <property type="component" value="Unassembled WGS sequence"/>
</dbReference>
<sequence>MLKHVHLSPYRSSMMGHHGGVGGGGSGGGRSDTLSLNSTMSCSSLSNQDPLSSRSSSYTSLNESSHHLPQHPPSPMTTVKIYCRCLRPDIEYKTLVINYQTSCKELIMILLNKAKMKHRDPKLFYLTMEVGVRKSGAPVRTLLVLDDDACPAELQACYPRGGSRFSIQMRRGGLVRVHDSVLMPNSQYKSLLISERTTIDDLIELLLRCHNNSERIERFSIYEVCNIPGYEHERKLHPDDLPLNIQTAWKTRFDCGNSANSSPGTTAAPNANMATSPQSYFSFVLKRNPDNSAQMARRRLPWSKSLDISTSESSSSASSTSDGSETAHIPRSSSYHDYENYFYI</sequence>
<dbReference type="Gene3D" id="3.10.20.90">
    <property type="entry name" value="Phosphatidylinositol 3-kinase Catalytic Subunit, Chain A, domain 1"/>
    <property type="match status" value="2"/>
</dbReference>
<dbReference type="InterPro" id="IPR029071">
    <property type="entry name" value="Ubiquitin-like_domsf"/>
</dbReference>
<organism evidence="3 4">
    <name type="scientific">Daphnia magna</name>
    <dbReference type="NCBI Taxonomy" id="35525"/>
    <lineage>
        <taxon>Eukaryota</taxon>
        <taxon>Metazoa</taxon>
        <taxon>Ecdysozoa</taxon>
        <taxon>Arthropoda</taxon>
        <taxon>Crustacea</taxon>
        <taxon>Branchiopoda</taxon>
        <taxon>Diplostraca</taxon>
        <taxon>Cladocera</taxon>
        <taxon>Anomopoda</taxon>
        <taxon>Daphniidae</taxon>
        <taxon>Daphnia</taxon>
    </lineage>
</organism>
<evidence type="ECO:0000313" key="4">
    <source>
        <dbReference type="Proteomes" id="UP000076858"/>
    </source>
</evidence>
<dbReference type="GO" id="GO:0045743">
    <property type="term" value="P:positive regulation of fibroblast growth factor receptor signaling pathway"/>
    <property type="evidence" value="ECO:0007669"/>
    <property type="project" value="TreeGrafter"/>
</dbReference>
<feature type="domain" description="Ras-associating" evidence="2">
    <location>
        <begin position="75"/>
        <end position="165"/>
    </location>
</feature>
<accession>A0A164RMM1</accession>
<feature type="compositionally biased region" description="Gly residues" evidence="1">
    <location>
        <begin position="17"/>
        <end position="30"/>
    </location>
</feature>